<organism evidence="1 2">
    <name type="scientific">Lachancea nothofagi CBS 11611</name>
    <dbReference type="NCBI Taxonomy" id="1266666"/>
    <lineage>
        <taxon>Eukaryota</taxon>
        <taxon>Fungi</taxon>
        <taxon>Dikarya</taxon>
        <taxon>Ascomycota</taxon>
        <taxon>Saccharomycotina</taxon>
        <taxon>Saccharomycetes</taxon>
        <taxon>Saccharomycetales</taxon>
        <taxon>Saccharomycetaceae</taxon>
        <taxon>Lachancea</taxon>
    </lineage>
</organism>
<dbReference type="OrthoDB" id="6347512at2759"/>
<dbReference type="Proteomes" id="UP000189911">
    <property type="component" value="Chromosome H"/>
</dbReference>
<dbReference type="GO" id="GO:0000939">
    <property type="term" value="C:inner kinetochore"/>
    <property type="evidence" value="ECO:0007669"/>
    <property type="project" value="TreeGrafter"/>
</dbReference>
<dbReference type="GO" id="GO:0034080">
    <property type="term" value="P:CENP-A containing chromatin assembly"/>
    <property type="evidence" value="ECO:0007669"/>
    <property type="project" value="TreeGrafter"/>
</dbReference>
<name>A0A1G4KN15_9SACH</name>
<dbReference type="EMBL" id="LT598447">
    <property type="protein sequence ID" value="SCV05935.1"/>
    <property type="molecule type" value="Genomic_DNA"/>
</dbReference>
<evidence type="ECO:0000313" key="2">
    <source>
        <dbReference type="Proteomes" id="UP000189911"/>
    </source>
</evidence>
<dbReference type="GO" id="GO:0000070">
    <property type="term" value="P:mitotic sister chromatid segregation"/>
    <property type="evidence" value="ECO:0007669"/>
    <property type="project" value="TreeGrafter"/>
</dbReference>
<dbReference type="CDD" id="cd22647">
    <property type="entry name" value="CTF3_NTD_HEAT"/>
    <property type="match status" value="1"/>
</dbReference>
<evidence type="ECO:0000313" key="1">
    <source>
        <dbReference type="EMBL" id="SCV05935.1"/>
    </source>
</evidence>
<dbReference type="PANTHER" id="PTHR48208:SF2">
    <property type="entry name" value="CENTROMERE PROTEIN I"/>
    <property type="match status" value="1"/>
</dbReference>
<dbReference type="AlphaFoldDB" id="A0A1G4KN15"/>
<protein>
    <submittedName>
        <fullName evidence="1">LANO_0H18426g1_1</fullName>
    </submittedName>
</protein>
<keyword evidence="2" id="KW-1185">Reference proteome</keyword>
<proteinExistence type="predicted"/>
<dbReference type="PANTHER" id="PTHR48208">
    <property type="entry name" value="CENTROMERE PROTEIN I"/>
    <property type="match status" value="1"/>
</dbReference>
<accession>A0A1G4KN15</accession>
<gene>
    <name evidence="1" type="ORF">LANO_0H18426G</name>
</gene>
<sequence length="681" mass="77524">MGIVDDCLQFLIEGSNLTTAQIHELLTKINTNVNNEGISTRLINPLIDFLCDTSFISVSTKIYFIREALLPNDRIPRDTVHRIIGRLGIRSLSTPFRKETPRAIQSELCRWLVHVYIYMEDVAVYEETFSIWFQLWQLDFLQKWITYLLFWSATTSLVKPWRIKFLALVGNKGGYSNAKTSAALLLERFSTLVPNRAISAEILGLKCNVRRLSTLRRGAWDEAFLANWSCVLDILNRLQRSAFYDLIEELKSLLSFGEPKKEGSTMTTRRNNAVSLNDVDTLEKLAQSFELISIPKDIEAVVTSRNRCSFVFLATVDAGIEFWKRVSQWCVLQQGLYTLGGEFPFIDKLTMGGLLSAYTLNRDKDSQSFCSVKEPPTEIEIICNLASPVLSDITCKRITFARNKVRDLGNCRFYSMCRSVLAKLYILSKGAPGIMESPLLFEALNHIKSFITEDMRERPSDRHVTATLRLVVRILSNFSSVKLREDFAASVLLSKETVNISILSTDPLAIGVMSEYLILSKNIIQACSKNQEVIELHNAHVLDLTNYMWRNKVAGGGTIFEIPLVFVRRMMQNLTFGDSGPESKSWFTVVNIPALSFSSRCAVNKLENALSSKSHFSNVLTEKSFNDFKRKVGDISWLDTISSFYELKVAILGMMRHQEMYKNNSRFLYAYLRSLADFEKS</sequence>
<reference evidence="2" key="1">
    <citation type="submission" date="2016-03" db="EMBL/GenBank/DDBJ databases">
        <authorList>
            <person name="Devillers Hugo."/>
        </authorList>
    </citation>
    <scope>NUCLEOTIDE SEQUENCE [LARGE SCALE GENOMIC DNA]</scope>
</reference>